<dbReference type="InterPro" id="IPR010585">
    <property type="entry name" value="DNA_repair_prot_XRCC4"/>
</dbReference>
<sequence>MSGTVCQIRLSDDPDTPYFLRVDWAIDLGAGFTLALTNGSSAWIGEVSEDDMTREANDIGVPRERYVEDLLQALTKSGGGRSEDKEMYTFGLSPDRRCLLYEKTCNDISVSKGFVWICTHEVHTGLLGLASFTFANYYQIADKSMKPPRRILLSYERVFLTRLKHQVQKKEALERELYSRFVMVLNEKKAKIRGLQEAVKRLRNSDDHPSDEEGVQRSASSAVIVLSALKSIQPSLEPTILITGVCVCVYGCVCLCQREQQSQSKVVSPRMRLLYAQPLSDQLFATTTDTECIKI</sequence>
<comment type="subcellular location">
    <subcellularLocation>
        <location evidence="1">Nucleus</location>
    </subcellularLocation>
</comment>
<dbReference type="Ensembl" id="ENSHBUT00000002621.1">
    <property type="protein sequence ID" value="ENSHBUP00000008043.1"/>
    <property type="gene ID" value="ENSHBUG00000009573.1"/>
</dbReference>
<feature type="domain" description="XRCC4 N-terminal" evidence="7">
    <location>
        <begin position="17"/>
        <end position="115"/>
    </location>
</feature>
<proteinExistence type="inferred from homology"/>
<keyword evidence="5" id="KW-0539">Nucleus</keyword>
<dbReference type="InterPro" id="IPR053962">
    <property type="entry name" value="XRCC4_CC"/>
</dbReference>
<keyword evidence="4" id="KW-0234">DNA repair</keyword>
<reference evidence="9" key="2">
    <citation type="submission" date="2025-09" db="UniProtKB">
        <authorList>
            <consortium name="Ensembl"/>
        </authorList>
    </citation>
    <scope>IDENTIFICATION</scope>
</reference>
<dbReference type="SUPFAM" id="SSF58022">
    <property type="entry name" value="XRCC4, C-terminal oligomerization domain"/>
    <property type="match status" value="1"/>
</dbReference>
<evidence type="ECO:0000256" key="1">
    <source>
        <dbReference type="ARBA" id="ARBA00004123"/>
    </source>
</evidence>
<evidence type="ECO:0000256" key="2">
    <source>
        <dbReference type="ARBA" id="ARBA00022763"/>
    </source>
</evidence>
<comment type="similarity">
    <text evidence="6">Belongs to the XRCC4-XLF family. XRCC4 subfamily.</text>
</comment>
<dbReference type="InterPro" id="IPR038051">
    <property type="entry name" value="XRCC4-like_N_sf"/>
</dbReference>
<dbReference type="AlphaFoldDB" id="A0A3Q2VJ51"/>
<feature type="domain" description="XRCC4 coiled-coil" evidence="8">
    <location>
        <begin position="160"/>
        <end position="195"/>
    </location>
</feature>
<dbReference type="GO" id="GO:0003677">
    <property type="term" value="F:DNA binding"/>
    <property type="evidence" value="ECO:0007669"/>
    <property type="project" value="InterPro"/>
</dbReference>
<keyword evidence="10" id="KW-1185">Reference proteome</keyword>
<dbReference type="InterPro" id="IPR053961">
    <property type="entry name" value="XRCC4_N"/>
</dbReference>
<dbReference type="PANTHER" id="PTHR28559:SF1">
    <property type="entry name" value="DNA REPAIR PROTEIN XRCC4"/>
    <property type="match status" value="1"/>
</dbReference>
<dbReference type="GO" id="GO:0032807">
    <property type="term" value="C:DNA ligase IV complex"/>
    <property type="evidence" value="ECO:0007669"/>
    <property type="project" value="TreeGrafter"/>
</dbReference>
<dbReference type="Pfam" id="PF06632">
    <property type="entry name" value="XRCC4"/>
    <property type="match status" value="1"/>
</dbReference>
<dbReference type="InterPro" id="IPR014751">
    <property type="entry name" value="XRCC4-like_C"/>
</dbReference>
<keyword evidence="3" id="KW-0233">DNA recombination</keyword>
<accession>A0A3Q2VJ51</accession>
<dbReference type="GO" id="GO:0010165">
    <property type="term" value="P:response to X-ray"/>
    <property type="evidence" value="ECO:0007669"/>
    <property type="project" value="TreeGrafter"/>
</dbReference>
<dbReference type="SUPFAM" id="SSF50809">
    <property type="entry name" value="XRCC4, N-terminal domain"/>
    <property type="match status" value="1"/>
</dbReference>
<dbReference type="GO" id="GO:0005958">
    <property type="term" value="C:DNA-dependent protein kinase-DNA ligase 4 complex"/>
    <property type="evidence" value="ECO:0007669"/>
    <property type="project" value="TreeGrafter"/>
</dbReference>
<dbReference type="GO" id="GO:0006303">
    <property type="term" value="P:double-strand break repair via nonhomologous end joining"/>
    <property type="evidence" value="ECO:0007669"/>
    <property type="project" value="TreeGrafter"/>
</dbReference>
<evidence type="ECO:0000256" key="3">
    <source>
        <dbReference type="ARBA" id="ARBA00023172"/>
    </source>
</evidence>
<dbReference type="OMA" id="EWQGISI"/>
<dbReference type="Gene3D" id="1.20.5.370">
    <property type="match status" value="1"/>
</dbReference>
<dbReference type="Gene3D" id="2.170.210.10">
    <property type="entry name" value="DNA double-strand break repair and VJ recombination XRCC4, N-terminal"/>
    <property type="match status" value="1"/>
</dbReference>
<dbReference type="Pfam" id="PF21924">
    <property type="entry name" value="XRCC4_CC"/>
    <property type="match status" value="1"/>
</dbReference>
<keyword evidence="2" id="KW-0227">DNA damage</keyword>
<dbReference type="GO" id="GO:0033152">
    <property type="term" value="P:immunoglobulin V(D)J recombination"/>
    <property type="evidence" value="ECO:0007669"/>
    <property type="project" value="TreeGrafter"/>
</dbReference>
<reference evidence="9" key="1">
    <citation type="submission" date="2025-08" db="UniProtKB">
        <authorList>
            <consortium name="Ensembl"/>
        </authorList>
    </citation>
    <scope>IDENTIFICATION</scope>
</reference>
<evidence type="ECO:0000256" key="5">
    <source>
        <dbReference type="ARBA" id="ARBA00023242"/>
    </source>
</evidence>
<name>A0A3Q2VJ51_HAPBU</name>
<dbReference type="InterPro" id="IPR009089">
    <property type="entry name" value="XRCC4_N_sf"/>
</dbReference>
<dbReference type="Proteomes" id="UP000264840">
    <property type="component" value="Unplaced"/>
</dbReference>
<evidence type="ECO:0000259" key="7">
    <source>
        <dbReference type="Pfam" id="PF06632"/>
    </source>
</evidence>
<dbReference type="PANTHER" id="PTHR28559">
    <property type="entry name" value="DNA REPAIR PROTEIN XRCC4"/>
    <property type="match status" value="1"/>
</dbReference>
<protein>
    <submittedName>
        <fullName evidence="9">X-ray repair cross complementing 4</fullName>
    </submittedName>
</protein>
<evidence type="ECO:0000313" key="9">
    <source>
        <dbReference type="Ensembl" id="ENSHBUP00000008043.1"/>
    </source>
</evidence>
<evidence type="ECO:0000259" key="8">
    <source>
        <dbReference type="Pfam" id="PF21924"/>
    </source>
</evidence>
<dbReference type="GeneTree" id="ENSGT00940000166544"/>
<evidence type="ECO:0000256" key="4">
    <source>
        <dbReference type="ARBA" id="ARBA00023204"/>
    </source>
</evidence>
<evidence type="ECO:0000256" key="6">
    <source>
        <dbReference type="ARBA" id="ARBA00025728"/>
    </source>
</evidence>
<evidence type="ECO:0000313" key="10">
    <source>
        <dbReference type="Proteomes" id="UP000264840"/>
    </source>
</evidence>
<organism evidence="9 10">
    <name type="scientific">Haplochromis burtoni</name>
    <name type="common">Burton's mouthbrooder</name>
    <name type="synonym">Chromis burtoni</name>
    <dbReference type="NCBI Taxonomy" id="8153"/>
    <lineage>
        <taxon>Eukaryota</taxon>
        <taxon>Metazoa</taxon>
        <taxon>Chordata</taxon>
        <taxon>Craniata</taxon>
        <taxon>Vertebrata</taxon>
        <taxon>Euteleostomi</taxon>
        <taxon>Actinopterygii</taxon>
        <taxon>Neopterygii</taxon>
        <taxon>Teleostei</taxon>
        <taxon>Neoteleostei</taxon>
        <taxon>Acanthomorphata</taxon>
        <taxon>Ovalentaria</taxon>
        <taxon>Cichlomorphae</taxon>
        <taxon>Cichliformes</taxon>
        <taxon>Cichlidae</taxon>
        <taxon>African cichlids</taxon>
        <taxon>Pseudocrenilabrinae</taxon>
        <taxon>Haplochromini</taxon>
        <taxon>Haplochromis</taxon>
    </lineage>
</organism>